<protein>
    <submittedName>
        <fullName evidence="2">Uncharacterized protein</fullName>
    </submittedName>
</protein>
<dbReference type="PATRIC" id="fig|1227492.4.peg.1759"/>
<gene>
    <name evidence="2" type="ORF">C482_08993</name>
</gene>
<dbReference type="EMBL" id="AOIN01000054">
    <property type="protein sequence ID" value="ELZ00182.1"/>
    <property type="molecule type" value="Genomic_DNA"/>
</dbReference>
<evidence type="ECO:0000256" key="1">
    <source>
        <dbReference type="SAM" id="MobiDB-lite"/>
    </source>
</evidence>
<dbReference type="Proteomes" id="UP000011693">
    <property type="component" value="Unassembled WGS sequence"/>
</dbReference>
<dbReference type="STRING" id="1227492.C482_08993"/>
<evidence type="ECO:0000313" key="3">
    <source>
        <dbReference type="Proteomes" id="UP000011693"/>
    </source>
</evidence>
<dbReference type="AlphaFoldDB" id="M0APC7"/>
<comment type="caution">
    <text evidence="2">The sequence shown here is derived from an EMBL/GenBank/DDBJ whole genome shotgun (WGS) entry which is preliminary data.</text>
</comment>
<dbReference type="RefSeq" id="WP_006167196.1">
    <property type="nucleotide sequence ID" value="NZ_AOIN01000054.1"/>
</dbReference>
<feature type="region of interest" description="Disordered" evidence="1">
    <location>
        <begin position="108"/>
        <end position="131"/>
    </location>
</feature>
<proteinExistence type="predicted"/>
<sequence length="131" mass="14983">MYNDPELERQLKRLNRDALERVVKDGLTAHEAVETSAEVLNNSQVIDAEIGPALRADAEWLLEQQHDDEWNFRKMLEDDGDDEREFCSECGVLLREVDGETLCTSRCPRDPYYYGDDDPRVSDSGGTSESR</sequence>
<reference evidence="2 3" key="1">
    <citation type="journal article" date="2014" name="PLoS Genet.">
        <title>Phylogenetically driven sequencing of extremely halophilic archaea reveals strategies for static and dynamic osmo-response.</title>
        <authorList>
            <person name="Becker E.A."/>
            <person name="Seitzer P.M."/>
            <person name="Tritt A."/>
            <person name="Larsen D."/>
            <person name="Krusor M."/>
            <person name="Yao A.I."/>
            <person name="Wu D."/>
            <person name="Madern D."/>
            <person name="Eisen J.A."/>
            <person name="Darling A.E."/>
            <person name="Facciotti M.T."/>
        </authorList>
    </citation>
    <scope>NUCLEOTIDE SEQUENCE [LARGE SCALE GENOMIC DNA]</scope>
    <source>
        <strain evidence="2 3">JCM 10990</strain>
    </source>
</reference>
<keyword evidence="3" id="KW-1185">Reference proteome</keyword>
<name>M0APC7_9EURY</name>
<organism evidence="2 3">
    <name type="scientific">Natrialba chahannaoensis JCM 10990</name>
    <dbReference type="NCBI Taxonomy" id="1227492"/>
    <lineage>
        <taxon>Archaea</taxon>
        <taxon>Methanobacteriati</taxon>
        <taxon>Methanobacteriota</taxon>
        <taxon>Stenosarchaea group</taxon>
        <taxon>Halobacteria</taxon>
        <taxon>Halobacteriales</taxon>
        <taxon>Natrialbaceae</taxon>
        <taxon>Natrialba</taxon>
    </lineage>
</organism>
<accession>M0APC7</accession>
<evidence type="ECO:0000313" key="2">
    <source>
        <dbReference type="EMBL" id="ELZ00182.1"/>
    </source>
</evidence>